<evidence type="ECO:0000313" key="3">
    <source>
        <dbReference type="Proteomes" id="UP000265703"/>
    </source>
</evidence>
<reference evidence="2 3" key="1">
    <citation type="submission" date="2018-06" db="EMBL/GenBank/DDBJ databases">
        <title>Comparative genomics reveals the genomic features of Rhizophagus irregularis, R. cerebriforme, R. diaphanum and Gigaspora rosea, and their symbiotic lifestyle signature.</title>
        <authorList>
            <person name="Morin E."/>
            <person name="San Clemente H."/>
            <person name="Chen E.C.H."/>
            <person name="De La Providencia I."/>
            <person name="Hainaut M."/>
            <person name="Kuo A."/>
            <person name="Kohler A."/>
            <person name="Murat C."/>
            <person name="Tang N."/>
            <person name="Roy S."/>
            <person name="Loubradou J."/>
            <person name="Henrissat B."/>
            <person name="Grigoriev I.V."/>
            <person name="Corradi N."/>
            <person name="Roux C."/>
            <person name="Martin F.M."/>
        </authorList>
    </citation>
    <scope>NUCLEOTIDE SEQUENCE [LARGE SCALE GENOMIC DNA]</scope>
    <source>
        <strain evidence="2 3">DAOM 227022</strain>
    </source>
</reference>
<organism evidence="2 3">
    <name type="scientific">Glomus cerebriforme</name>
    <dbReference type="NCBI Taxonomy" id="658196"/>
    <lineage>
        <taxon>Eukaryota</taxon>
        <taxon>Fungi</taxon>
        <taxon>Fungi incertae sedis</taxon>
        <taxon>Mucoromycota</taxon>
        <taxon>Glomeromycotina</taxon>
        <taxon>Glomeromycetes</taxon>
        <taxon>Glomerales</taxon>
        <taxon>Glomeraceae</taxon>
        <taxon>Glomus</taxon>
    </lineage>
</organism>
<evidence type="ECO:0000256" key="1">
    <source>
        <dbReference type="SAM" id="Phobius"/>
    </source>
</evidence>
<evidence type="ECO:0000313" key="2">
    <source>
        <dbReference type="EMBL" id="RIA95999.1"/>
    </source>
</evidence>
<name>A0A397TF82_9GLOM</name>
<keyword evidence="1" id="KW-0472">Membrane</keyword>
<comment type="caution">
    <text evidence="2">The sequence shown here is derived from an EMBL/GenBank/DDBJ whole genome shotgun (WGS) entry which is preliminary data.</text>
</comment>
<dbReference type="AlphaFoldDB" id="A0A397TF82"/>
<sequence length="60" mass="6876">MKKDFLLFYTGFLLGVITTYFVMKPKKSSKSKKSRKQLLTTSIEENLQESDGSLLVKSEI</sequence>
<keyword evidence="1" id="KW-1133">Transmembrane helix</keyword>
<dbReference type="Proteomes" id="UP000265703">
    <property type="component" value="Unassembled WGS sequence"/>
</dbReference>
<gene>
    <name evidence="2" type="ORF">C1645_872378</name>
</gene>
<proteinExistence type="predicted"/>
<keyword evidence="3" id="KW-1185">Reference proteome</keyword>
<feature type="transmembrane region" description="Helical" evidence="1">
    <location>
        <begin position="6"/>
        <end position="23"/>
    </location>
</feature>
<protein>
    <submittedName>
        <fullName evidence="2">Uncharacterized protein</fullName>
    </submittedName>
</protein>
<dbReference type="EMBL" id="QKYT01000052">
    <property type="protein sequence ID" value="RIA95999.1"/>
    <property type="molecule type" value="Genomic_DNA"/>
</dbReference>
<accession>A0A397TF82</accession>
<keyword evidence="1" id="KW-0812">Transmembrane</keyword>